<dbReference type="Proteomes" id="UP000319712">
    <property type="component" value="Unassembled WGS sequence"/>
</dbReference>
<keyword evidence="5" id="KW-1185">Reference proteome</keyword>
<organism evidence="4 5">
    <name type="scientific">Halorubrum cibi</name>
    <dbReference type="NCBI Taxonomy" id="413815"/>
    <lineage>
        <taxon>Archaea</taxon>
        <taxon>Methanobacteriati</taxon>
        <taxon>Methanobacteriota</taxon>
        <taxon>Stenosarchaea group</taxon>
        <taxon>Halobacteria</taxon>
        <taxon>Halobacteriales</taxon>
        <taxon>Haloferacaceae</taxon>
        <taxon>Halorubrum</taxon>
    </lineage>
</organism>
<reference evidence="4 5" key="1">
    <citation type="submission" date="2017-05" db="EMBL/GenBank/DDBJ databases">
        <authorList>
            <person name="Varghese N."/>
            <person name="Submissions S."/>
        </authorList>
    </citation>
    <scope>NUCLEOTIDE SEQUENCE [LARGE SCALE GENOMIC DNA]</scope>
    <source>
        <strain evidence="4 5">DSM 19504</strain>
    </source>
</reference>
<gene>
    <name evidence="4" type="ORF">SAMN06264867_10167</name>
</gene>
<accession>A0A521ACT9</accession>
<dbReference type="Pfam" id="PF08663">
    <property type="entry name" value="HalX"/>
    <property type="match status" value="1"/>
</dbReference>
<dbReference type="InterPro" id="IPR013971">
    <property type="entry name" value="HalX_domain"/>
</dbReference>
<dbReference type="InterPro" id="IPR011006">
    <property type="entry name" value="CheY-like_superfamily"/>
</dbReference>
<dbReference type="AlphaFoldDB" id="A0A521ACT9"/>
<dbReference type="EMBL" id="FXTD01000001">
    <property type="protein sequence ID" value="SMO32644.1"/>
    <property type="molecule type" value="Genomic_DNA"/>
</dbReference>
<dbReference type="InterPro" id="IPR001789">
    <property type="entry name" value="Sig_transdc_resp-reg_receiver"/>
</dbReference>
<protein>
    <submittedName>
        <fullName evidence="4">HalX domain-containing protein</fullName>
    </submittedName>
</protein>
<feature type="domain" description="Response regulatory" evidence="3">
    <location>
        <begin position="12"/>
        <end position="123"/>
    </location>
</feature>
<proteinExistence type="predicted"/>
<dbReference type="PANTHER" id="PTHR44591:SF3">
    <property type="entry name" value="RESPONSE REGULATORY DOMAIN-CONTAINING PROTEIN"/>
    <property type="match status" value="1"/>
</dbReference>
<dbReference type="InterPro" id="IPR050595">
    <property type="entry name" value="Bact_response_regulator"/>
</dbReference>
<dbReference type="RefSeq" id="WP_142985025.1">
    <property type="nucleotide sequence ID" value="NZ_FXTD01000001.1"/>
</dbReference>
<dbReference type="Gene3D" id="3.40.50.2300">
    <property type="match status" value="1"/>
</dbReference>
<evidence type="ECO:0000256" key="2">
    <source>
        <dbReference type="PROSITE-ProRule" id="PRU00169"/>
    </source>
</evidence>
<keyword evidence="1" id="KW-0597">Phosphoprotein</keyword>
<evidence type="ECO:0000256" key="1">
    <source>
        <dbReference type="ARBA" id="ARBA00022553"/>
    </source>
</evidence>
<name>A0A521ACT9_9EURY</name>
<sequence length="197" mass="21757">MGDSDTGGERPTVLVVDDDPEMADLYAELLAEEYTTRTAYSGEEALDPDHLDADVSVVLLGRRMEGISGDEVLRTIRARGIGCRVVMVTAIKPDTDVLDLPFDDYLVKPVTGEILRDAVSRMIVRNSCDETIRGIVALASKMATLEAKMTLEELESSGVYAALDREFRDLRRGVDMGDPNDDVYTEFTAKKVQTLFE</sequence>
<evidence type="ECO:0000313" key="4">
    <source>
        <dbReference type="EMBL" id="SMO32644.1"/>
    </source>
</evidence>
<dbReference type="PANTHER" id="PTHR44591">
    <property type="entry name" value="STRESS RESPONSE REGULATOR PROTEIN 1"/>
    <property type="match status" value="1"/>
</dbReference>
<dbReference type="OrthoDB" id="86314at2157"/>
<evidence type="ECO:0000259" key="3">
    <source>
        <dbReference type="PROSITE" id="PS50110"/>
    </source>
</evidence>
<comment type="caution">
    <text evidence="2">Lacks conserved residue(s) required for the propagation of feature annotation.</text>
</comment>
<dbReference type="SUPFAM" id="SSF52172">
    <property type="entry name" value="CheY-like"/>
    <property type="match status" value="1"/>
</dbReference>
<dbReference type="SMART" id="SM00448">
    <property type="entry name" value="REC"/>
    <property type="match status" value="1"/>
</dbReference>
<dbReference type="GO" id="GO:0000160">
    <property type="term" value="P:phosphorelay signal transduction system"/>
    <property type="evidence" value="ECO:0007669"/>
    <property type="project" value="InterPro"/>
</dbReference>
<dbReference type="Pfam" id="PF00072">
    <property type="entry name" value="Response_reg"/>
    <property type="match status" value="1"/>
</dbReference>
<dbReference type="PROSITE" id="PS50110">
    <property type="entry name" value="RESPONSE_REGULATORY"/>
    <property type="match status" value="1"/>
</dbReference>
<evidence type="ECO:0000313" key="5">
    <source>
        <dbReference type="Proteomes" id="UP000319712"/>
    </source>
</evidence>